<accession>A0A8K0NXY0</accession>
<dbReference type="Proteomes" id="UP000792457">
    <property type="component" value="Unassembled WGS sequence"/>
</dbReference>
<feature type="compositionally biased region" description="Basic residues" evidence="1">
    <location>
        <begin position="185"/>
        <end position="195"/>
    </location>
</feature>
<protein>
    <submittedName>
        <fullName evidence="2">Uncharacterized protein</fullName>
    </submittedName>
</protein>
<evidence type="ECO:0000313" key="3">
    <source>
        <dbReference type="Proteomes" id="UP000792457"/>
    </source>
</evidence>
<dbReference type="AlphaFoldDB" id="A0A8K0NXY0"/>
<feature type="region of interest" description="Disordered" evidence="1">
    <location>
        <begin position="329"/>
        <end position="402"/>
    </location>
</feature>
<proteinExistence type="predicted"/>
<organism evidence="2 3">
    <name type="scientific">Ladona fulva</name>
    <name type="common">Scarce chaser dragonfly</name>
    <name type="synonym">Libellula fulva</name>
    <dbReference type="NCBI Taxonomy" id="123851"/>
    <lineage>
        <taxon>Eukaryota</taxon>
        <taxon>Metazoa</taxon>
        <taxon>Ecdysozoa</taxon>
        <taxon>Arthropoda</taxon>
        <taxon>Hexapoda</taxon>
        <taxon>Insecta</taxon>
        <taxon>Pterygota</taxon>
        <taxon>Palaeoptera</taxon>
        <taxon>Odonata</taxon>
        <taxon>Epiprocta</taxon>
        <taxon>Anisoptera</taxon>
        <taxon>Libelluloidea</taxon>
        <taxon>Libellulidae</taxon>
        <taxon>Ladona</taxon>
    </lineage>
</organism>
<feature type="compositionally biased region" description="Polar residues" evidence="1">
    <location>
        <begin position="354"/>
        <end position="368"/>
    </location>
</feature>
<comment type="caution">
    <text evidence="2">The sequence shown here is derived from an EMBL/GenBank/DDBJ whole genome shotgun (WGS) entry which is preliminary data.</text>
</comment>
<evidence type="ECO:0000313" key="2">
    <source>
        <dbReference type="EMBL" id="KAG8223894.1"/>
    </source>
</evidence>
<feature type="compositionally biased region" description="Polar residues" evidence="1">
    <location>
        <begin position="461"/>
        <end position="473"/>
    </location>
</feature>
<feature type="compositionally biased region" description="Polar residues" evidence="1">
    <location>
        <begin position="428"/>
        <end position="444"/>
    </location>
</feature>
<dbReference type="EMBL" id="KZ308178">
    <property type="protein sequence ID" value="KAG8223894.1"/>
    <property type="molecule type" value="Genomic_DNA"/>
</dbReference>
<feature type="compositionally biased region" description="Basic and acidic residues" evidence="1">
    <location>
        <begin position="475"/>
        <end position="512"/>
    </location>
</feature>
<feature type="non-terminal residue" evidence="2">
    <location>
        <position position="512"/>
    </location>
</feature>
<gene>
    <name evidence="2" type="ORF">J437_LFUL004730</name>
</gene>
<name>A0A8K0NXY0_LADFU</name>
<feature type="region of interest" description="Disordered" evidence="1">
    <location>
        <begin position="177"/>
        <end position="227"/>
    </location>
</feature>
<sequence length="512" mass="57209">MRLDLFHRNLEVKIPEKMEKLRRLNGYFDGLLNTLDINGVLCEIEGLHIENLKWLERMAGDESEFKKPMPRYGKKKSTMHASIVHDDKENSMMPAPKGRPPRKKNRNTKSTINPRPLRATMVTRSSKVSDIAVVDLDEESEPTVKRARKTRQIKKESVCLEVQTSADTSSALLSGTEMSVDLSSKKGRRTTRKRNTTNAQRASKVTRPSYKCKQSGIGGRKSSVGREFRGKKTSVVRESSNAPEIRMTRNRIANETMTISSTPMKRVTRNQAAAAVESGNLKVVEMNENAGIKSPEFQLTPCGQNSVKQRVKEFEGLIDKVKGEESVVRPGSPFIGSPAPKKAKSTKDSPLIKSESNIGGSKNKTPIASSLKDFSLIEEEEDPGNRTYQVVKAKGKKKGKDVNEQEIIKFDEVLDADDEWVSDEEDASASSRKGMSSTPNSTNAKAPVLSTKALRSRKVQKISTEISITSVTKNKPADNDVKEAELKKKMEKEEEARKRKEEIMKKRTEAMK</sequence>
<keyword evidence="3" id="KW-1185">Reference proteome</keyword>
<reference evidence="2" key="2">
    <citation type="submission" date="2017-10" db="EMBL/GenBank/DDBJ databases">
        <title>Ladona fulva Genome sequencing and assembly.</title>
        <authorList>
            <person name="Murali S."/>
            <person name="Richards S."/>
            <person name="Bandaranaike D."/>
            <person name="Bellair M."/>
            <person name="Blankenburg K."/>
            <person name="Chao H."/>
            <person name="Dinh H."/>
            <person name="Doddapaneni H."/>
            <person name="Dugan-Rocha S."/>
            <person name="Elkadiri S."/>
            <person name="Gnanaolivu R."/>
            <person name="Hernandez B."/>
            <person name="Skinner E."/>
            <person name="Javaid M."/>
            <person name="Lee S."/>
            <person name="Li M."/>
            <person name="Ming W."/>
            <person name="Munidasa M."/>
            <person name="Muniz J."/>
            <person name="Nguyen L."/>
            <person name="Hughes D."/>
            <person name="Osuji N."/>
            <person name="Pu L.-L."/>
            <person name="Puazo M."/>
            <person name="Qu C."/>
            <person name="Quiroz J."/>
            <person name="Raj R."/>
            <person name="Weissenberger G."/>
            <person name="Xin Y."/>
            <person name="Zou X."/>
            <person name="Han Y."/>
            <person name="Worley K."/>
            <person name="Muzny D."/>
            <person name="Gibbs R."/>
        </authorList>
    </citation>
    <scope>NUCLEOTIDE SEQUENCE</scope>
    <source>
        <strain evidence="2">Sampled in the wild</strain>
    </source>
</reference>
<feature type="region of interest" description="Disordered" evidence="1">
    <location>
        <begin position="86"/>
        <end position="113"/>
    </location>
</feature>
<feature type="region of interest" description="Disordered" evidence="1">
    <location>
        <begin position="419"/>
        <end position="512"/>
    </location>
</feature>
<evidence type="ECO:0000256" key="1">
    <source>
        <dbReference type="SAM" id="MobiDB-lite"/>
    </source>
</evidence>
<reference evidence="2" key="1">
    <citation type="submission" date="2013-04" db="EMBL/GenBank/DDBJ databases">
        <authorList>
            <person name="Qu J."/>
            <person name="Murali S.C."/>
            <person name="Bandaranaike D."/>
            <person name="Bellair M."/>
            <person name="Blankenburg K."/>
            <person name="Chao H."/>
            <person name="Dinh H."/>
            <person name="Doddapaneni H."/>
            <person name="Downs B."/>
            <person name="Dugan-Rocha S."/>
            <person name="Elkadiri S."/>
            <person name="Gnanaolivu R.D."/>
            <person name="Hernandez B."/>
            <person name="Javaid M."/>
            <person name="Jayaseelan J.C."/>
            <person name="Lee S."/>
            <person name="Li M."/>
            <person name="Ming W."/>
            <person name="Munidasa M."/>
            <person name="Muniz J."/>
            <person name="Nguyen L."/>
            <person name="Ongeri F."/>
            <person name="Osuji N."/>
            <person name="Pu L.-L."/>
            <person name="Puazo M."/>
            <person name="Qu C."/>
            <person name="Quiroz J."/>
            <person name="Raj R."/>
            <person name="Weissenberger G."/>
            <person name="Xin Y."/>
            <person name="Zou X."/>
            <person name="Han Y."/>
            <person name="Richards S."/>
            <person name="Worley K."/>
            <person name="Muzny D."/>
            <person name="Gibbs R."/>
        </authorList>
    </citation>
    <scope>NUCLEOTIDE SEQUENCE</scope>
    <source>
        <strain evidence="2">Sampled in the wild</strain>
    </source>
</reference>